<evidence type="ECO:0000256" key="5">
    <source>
        <dbReference type="ARBA" id="ARBA00038359"/>
    </source>
</evidence>
<feature type="transmembrane region" description="Helical" evidence="6">
    <location>
        <begin position="123"/>
        <end position="145"/>
    </location>
</feature>
<gene>
    <name evidence="8" type="ORF">BDZ85DRAFT_265143</name>
</gene>
<evidence type="ECO:0000256" key="6">
    <source>
        <dbReference type="SAM" id="Phobius"/>
    </source>
</evidence>
<evidence type="ECO:0000256" key="2">
    <source>
        <dbReference type="ARBA" id="ARBA00022692"/>
    </source>
</evidence>
<reference evidence="9" key="1">
    <citation type="journal article" date="2020" name="Stud. Mycol.">
        <title>101 Dothideomycetes genomes: A test case for predicting lifestyles and emergence of pathogens.</title>
        <authorList>
            <person name="Haridas S."/>
            <person name="Albert R."/>
            <person name="Binder M."/>
            <person name="Bloem J."/>
            <person name="LaButti K."/>
            <person name="Salamov A."/>
            <person name="Andreopoulos B."/>
            <person name="Baker S."/>
            <person name="Barry K."/>
            <person name="Bills G."/>
            <person name="Bluhm B."/>
            <person name="Cannon C."/>
            <person name="Castanera R."/>
            <person name="Culley D."/>
            <person name="Daum C."/>
            <person name="Ezra D."/>
            <person name="Gonzalez J."/>
            <person name="Henrissat B."/>
            <person name="Kuo A."/>
            <person name="Liang C."/>
            <person name="Lipzen A."/>
            <person name="Lutzoni F."/>
            <person name="Magnuson J."/>
            <person name="Mondo S."/>
            <person name="Nolan M."/>
            <person name="Ohm R."/>
            <person name="Pangilinan J."/>
            <person name="Park H.-J."/>
            <person name="Ramirez L."/>
            <person name="Alfaro M."/>
            <person name="Sun H."/>
            <person name="Tritt A."/>
            <person name="Yoshinaga Y."/>
            <person name="Zwiers L.-H."/>
            <person name="Turgeon B."/>
            <person name="Goodwin S."/>
            <person name="Spatafora J."/>
            <person name="Crous P."/>
            <person name="Grigoriev I."/>
        </authorList>
    </citation>
    <scope>NUCLEOTIDE SEQUENCE [LARGE SCALE GENOMIC DNA]</scope>
    <source>
        <strain evidence="9">CECT 20119</strain>
    </source>
</reference>
<feature type="transmembrane region" description="Helical" evidence="6">
    <location>
        <begin position="84"/>
        <end position="111"/>
    </location>
</feature>
<evidence type="ECO:0000256" key="3">
    <source>
        <dbReference type="ARBA" id="ARBA00022989"/>
    </source>
</evidence>
<name>A0A6A6G6R4_9PEZI</name>
<dbReference type="Pfam" id="PF20684">
    <property type="entry name" value="Fung_rhodopsin"/>
    <property type="match status" value="1"/>
</dbReference>
<comment type="similarity">
    <text evidence="5">Belongs to the SAT4 family.</text>
</comment>
<protein>
    <recommendedName>
        <fullName evidence="7">Rhodopsin domain-containing protein</fullName>
    </recommendedName>
</protein>
<evidence type="ECO:0000256" key="1">
    <source>
        <dbReference type="ARBA" id="ARBA00004141"/>
    </source>
</evidence>
<feature type="domain" description="Rhodopsin" evidence="7">
    <location>
        <begin position="34"/>
        <end position="269"/>
    </location>
</feature>
<dbReference type="PANTHER" id="PTHR33048">
    <property type="entry name" value="PTH11-LIKE INTEGRAL MEMBRANE PROTEIN (AFU_ORTHOLOGUE AFUA_5G11245)"/>
    <property type="match status" value="1"/>
</dbReference>
<dbReference type="PANTHER" id="PTHR33048:SF165">
    <property type="entry name" value="INTEGRAL MEMBRANE PROTEIN"/>
    <property type="match status" value="1"/>
</dbReference>
<feature type="transmembrane region" description="Helical" evidence="6">
    <location>
        <begin position="207"/>
        <end position="229"/>
    </location>
</feature>
<evidence type="ECO:0000313" key="8">
    <source>
        <dbReference type="EMBL" id="KAF2221289.1"/>
    </source>
</evidence>
<evidence type="ECO:0000256" key="4">
    <source>
        <dbReference type="ARBA" id="ARBA00023136"/>
    </source>
</evidence>
<evidence type="ECO:0000313" key="9">
    <source>
        <dbReference type="Proteomes" id="UP000799538"/>
    </source>
</evidence>
<proteinExistence type="inferred from homology"/>
<keyword evidence="2 6" id="KW-0812">Transmembrane</keyword>
<evidence type="ECO:0000259" key="7">
    <source>
        <dbReference type="Pfam" id="PF20684"/>
    </source>
</evidence>
<organism evidence="8 9">
    <name type="scientific">Elsinoe ampelina</name>
    <dbReference type="NCBI Taxonomy" id="302913"/>
    <lineage>
        <taxon>Eukaryota</taxon>
        <taxon>Fungi</taxon>
        <taxon>Dikarya</taxon>
        <taxon>Ascomycota</taxon>
        <taxon>Pezizomycotina</taxon>
        <taxon>Dothideomycetes</taxon>
        <taxon>Dothideomycetidae</taxon>
        <taxon>Myriangiales</taxon>
        <taxon>Elsinoaceae</taxon>
        <taxon>Elsinoe</taxon>
    </lineage>
</organism>
<feature type="transmembrane region" description="Helical" evidence="6">
    <location>
        <begin position="6"/>
        <end position="31"/>
    </location>
</feature>
<feature type="transmembrane region" description="Helical" evidence="6">
    <location>
        <begin position="43"/>
        <end position="64"/>
    </location>
</feature>
<keyword evidence="4 6" id="KW-0472">Membrane</keyword>
<feature type="transmembrane region" description="Helical" evidence="6">
    <location>
        <begin position="173"/>
        <end position="195"/>
    </location>
</feature>
<dbReference type="GO" id="GO:0016020">
    <property type="term" value="C:membrane"/>
    <property type="evidence" value="ECO:0007669"/>
    <property type="project" value="UniProtKB-SubCell"/>
</dbReference>
<dbReference type="InterPro" id="IPR049326">
    <property type="entry name" value="Rhodopsin_dom_fungi"/>
</dbReference>
<keyword evidence="3 6" id="KW-1133">Transmembrane helix</keyword>
<dbReference type="AlphaFoldDB" id="A0A6A6G6R4"/>
<dbReference type="InterPro" id="IPR052337">
    <property type="entry name" value="SAT4-like"/>
</dbReference>
<dbReference type="Proteomes" id="UP000799538">
    <property type="component" value="Unassembled WGS sequence"/>
</dbReference>
<feature type="transmembrane region" description="Helical" evidence="6">
    <location>
        <begin position="241"/>
        <end position="264"/>
    </location>
</feature>
<dbReference type="OrthoDB" id="3934549at2759"/>
<comment type="subcellular location">
    <subcellularLocation>
        <location evidence="1">Membrane</location>
        <topology evidence="1">Multi-pass membrane protein</topology>
    </subcellularLocation>
</comment>
<sequence length="417" mass="46054">MAAATGLGHTILGILWMLVAIGTLLVGLRTYLVIQSRKFRWDFVWITLALISAIVAAAFIQVGVNSGLGAHVARLRFSQIWDVFFWFYLTIYAGTISIGFSKFAVIALLLDVYKGSRVAKRRYALWAIGAVFGVTTVLEIFLTAFQCNPLHKLWNLTADGVCPLATAGKAISYVHAGTGAVTDIMLALWPIGIVWNLNTSRYMKVSICLLMGLGIIPGIAALIRVWLLVRLHSSSDPTYESGLFILSAAVEAGLLIIVACIPPLRPLFRQAIRGTTITSTHMTGPVTARSNRQNTIKSHHGDGLVEEDKEAPIIMEHSQVVTTKDGQSLDLHPHPLMSSRHDVTTMKITERLRRCKGRRTSLYMFNFPLLHTVLDTRDAPKFERFYPHSGSRSPNDLLRRATDALDRSTARSGTLMS</sequence>
<dbReference type="EMBL" id="ML992510">
    <property type="protein sequence ID" value="KAF2221289.1"/>
    <property type="molecule type" value="Genomic_DNA"/>
</dbReference>
<keyword evidence="9" id="KW-1185">Reference proteome</keyword>
<accession>A0A6A6G6R4</accession>